<dbReference type="InterPro" id="IPR026990">
    <property type="entry name" value="TnpW"/>
</dbReference>
<proteinExistence type="predicted"/>
<evidence type="ECO:0000256" key="1">
    <source>
        <dbReference type="SAM" id="MobiDB-lite"/>
    </source>
</evidence>
<comment type="caution">
    <text evidence="2">The sequence shown here is derived from an EMBL/GenBank/DDBJ whole genome shotgun (WGS) entry which is preliminary data.</text>
</comment>
<sequence>MAENEKKDIKEIQAEEQPQRKPDGILTKKINGKIFVTEIYFDKKGKETFQDKLFKVIHSKKNEKQ</sequence>
<evidence type="ECO:0000313" key="2">
    <source>
        <dbReference type="EMBL" id="PKZ15924.1"/>
    </source>
</evidence>
<feature type="region of interest" description="Disordered" evidence="1">
    <location>
        <begin position="1"/>
        <end position="22"/>
    </location>
</feature>
<dbReference type="AlphaFoldDB" id="A0A2I1M728"/>
<organism evidence="2 3">
    <name type="scientific">Alloscardovia omnicolens</name>
    <dbReference type="NCBI Taxonomy" id="419015"/>
    <lineage>
        <taxon>Bacteria</taxon>
        <taxon>Bacillati</taxon>
        <taxon>Actinomycetota</taxon>
        <taxon>Actinomycetes</taxon>
        <taxon>Bifidobacteriales</taxon>
        <taxon>Bifidobacteriaceae</taxon>
        <taxon>Alloscardovia</taxon>
    </lineage>
</organism>
<gene>
    <name evidence="2" type="ORF">CYJ32_00285</name>
</gene>
<name>A0A2I1M728_9BIFI</name>
<dbReference type="Proteomes" id="UP000242263">
    <property type="component" value="Unassembled WGS sequence"/>
</dbReference>
<reference evidence="2 3" key="1">
    <citation type="submission" date="2017-12" db="EMBL/GenBank/DDBJ databases">
        <title>Phylogenetic diversity of female urinary microbiome.</title>
        <authorList>
            <person name="Thomas-White K."/>
            <person name="Wolfe A.J."/>
        </authorList>
    </citation>
    <scope>NUCLEOTIDE SEQUENCE [LARGE SCALE GENOMIC DNA]</scope>
    <source>
        <strain evidence="2 3">UMB0064</strain>
    </source>
</reference>
<evidence type="ECO:0000313" key="3">
    <source>
        <dbReference type="Proteomes" id="UP000242263"/>
    </source>
</evidence>
<protein>
    <submittedName>
        <fullName evidence="2">Uncharacterized protein</fullName>
    </submittedName>
</protein>
<dbReference type="RefSeq" id="WP_021618272.1">
    <property type="nucleotide sequence ID" value="NZ_JASODL010000001.1"/>
</dbReference>
<accession>A0A2I1M728</accession>
<dbReference type="Pfam" id="PF14202">
    <property type="entry name" value="TnpW"/>
    <property type="match status" value="1"/>
</dbReference>
<dbReference type="EMBL" id="PKGU01000001">
    <property type="protein sequence ID" value="PKZ15924.1"/>
    <property type="molecule type" value="Genomic_DNA"/>
</dbReference>